<feature type="region of interest" description="Disordered" evidence="1">
    <location>
        <begin position="1"/>
        <end position="56"/>
    </location>
</feature>
<dbReference type="AlphaFoldDB" id="A0A6J4RNM4"/>
<feature type="compositionally biased region" description="Basic residues" evidence="1">
    <location>
        <begin position="16"/>
        <end position="26"/>
    </location>
</feature>
<evidence type="ECO:0000313" key="2">
    <source>
        <dbReference type="EMBL" id="CAA9477716.1"/>
    </source>
</evidence>
<feature type="non-terminal residue" evidence="2">
    <location>
        <position position="176"/>
    </location>
</feature>
<feature type="non-terminal residue" evidence="2">
    <location>
        <position position="1"/>
    </location>
</feature>
<evidence type="ECO:0000256" key="1">
    <source>
        <dbReference type="SAM" id="MobiDB-lite"/>
    </source>
</evidence>
<feature type="region of interest" description="Disordered" evidence="1">
    <location>
        <begin position="141"/>
        <end position="176"/>
    </location>
</feature>
<organism evidence="2">
    <name type="scientific">uncultured Solirubrobacteraceae bacterium</name>
    <dbReference type="NCBI Taxonomy" id="1162706"/>
    <lineage>
        <taxon>Bacteria</taxon>
        <taxon>Bacillati</taxon>
        <taxon>Actinomycetota</taxon>
        <taxon>Thermoleophilia</taxon>
        <taxon>Solirubrobacterales</taxon>
        <taxon>Solirubrobacteraceae</taxon>
        <taxon>environmental samples</taxon>
    </lineage>
</organism>
<sequence length="176" mass="18953">DTRTSQAGGHGSAPGMRRRRGIRRPQSRVGPGEHRRRDRRSGGLGGLPGPDGRTNARALRDGAARAAGRCDLAVARAAMGPARAAARARVAGMDRCCGHDARRAAGARRHDRRRARRQALPAADAGDLHLRLRLLRRARPVVRRSRAADPRTATEPGLGPRRTSRPIFRPSTGGPM</sequence>
<dbReference type="EMBL" id="CADCVQ010000030">
    <property type="protein sequence ID" value="CAA9477716.1"/>
    <property type="molecule type" value="Genomic_DNA"/>
</dbReference>
<feature type="compositionally biased region" description="Basic residues" evidence="1">
    <location>
        <begin position="105"/>
        <end position="117"/>
    </location>
</feature>
<gene>
    <name evidence="2" type="ORF">AVDCRST_MAG67-643</name>
</gene>
<reference evidence="2" key="1">
    <citation type="submission" date="2020-02" db="EMBL/GenBank/DDBJ databases">
        <authorList>
            <person name="Meier V. D."/>
        </authorList>
    </citation>
    <scope>NUCLEOTIDE SEQUENCE</scope>
    <source>
        <strain evidence="2">AVDCRST_MAG67</strain>
    </source>
</reference>
<feature type="region of interest" description="Disordered" evidence="1">
    <location>
        <begin position="101"/>
        <end position="120"/>
    </location>
</feature>
<accession>A0A6J4RNM4</accession>
<protein>
    <submittedName>
        <fullName evidence="2">Uncharacterized protein</fullName>
    </submittedName>
</protein>
<name>A0A6J4RNM4_9ACTN</name>
<proteinExistence type="predicted"/>